<reference evidence="2 3" key="1">
    <citation type="journal article" date="2016" name="Nat. Commun.">
        <title>Thousands of microbial genomes shed light on interconnected biogeochemical processes in an aquifer system.</title>
        <authorList>
            <person name="Anantharaman K."/>
            <person name="Brown C.T."/>
            <person name="Hug L.A."/>
            <person name="Sharon I."/>
            <person name="Castelle C.J."/>
            <person name="Probst A.J."/>
            <person name="Thomas B.C."/>
            <person name="Singh A."/>
            <person name="Wilkins M.J."/>
            <person name="Karaoz U."/>
            <person name="Brodie E.L."/>
            <person name="Williams K.H."/>
            <person name="Hubbard S.S."/>
            <person name="Banfield J.F."/>
        </authorList>
    </citation>
    <scope>NUCLEOTIDE SEQUENCE [LARGE SCALE GENOMIC DNA]</scope>
</reference>
<accession>A0A1G2BNH3</accession>
<sequence>MKKIINYGFLVLWAAPFAAYSQVDPLESLGEVGTQVYGKSQPTPIKESIGRLVQILLGLLGTFFIVLIIWGGAEWMFSGGNEKKIDSAKKRLSNAAIGLTIVFIAYSLAYAITNWLATATG</sequence>
<keyword evidence="1" id="KW-0812">Transmembrane</keyword>
<keyword evidence="1" id="KW-1133">Transmembrane helix</keyword>
<dbReference type="Proteomes" id="UP000177817">
    <property type="component" value="Unassembled WGS sequence"/>
</dbReference>
<evidence type="ECO:0000313" key="3">
    <source>
        <dbReference type="Proteomes" id="UP000177817"/>
    </source>
</evidence>
<dbReference type="Pfam" id="PF18895">
    <property type="entry name" value="T4SS_pilin"/>
    <property type="match status" value="1"/>
</dbReference>
<evidence type="ECO:0000256" key="1">
    <source>
        <dbReference type="SAM" id="Phobius"/>
    </source>
</evidence>
<feature type="transmembrane region" description="Helical" evidence="1">
    <location>
        <begin position="92"/>
        <end position="112"/>
    </location>
</feature>
<name>A0A1G2BNH3_9BACT</name>
<dbReference type="EMBL" id="MHKK01000012">
    <property type="protein sequence ID" value="OGY90316.1"/>
    <property type="molecule type" value="Genomic_DNA"/>
</dbReference>
<gene>
    <name evidence="2" type="ORF">A2677_01260</name>
</gene>
<protein>
    <submittedName>
        <fullName evidence="2">Uncharacterized protein</fullName>
    </submittedName>
</protein>
<dbReference type="InterPro" id="IPR043993">
    <property type="entry name" value="T4SS_pilin"/>
</dbReference>
<keyword evidence="1" id="KW-0472">Membrane</keyword>
<organism evidence="2 3">
    <name type="scientific">Candidatus Komeilibacteria bacterium RIFCSPHIGHO2_01_FULL_52_14</name>
    <dbReference type="NCBI Taxonomy" id="1798549"/>
    <lineage>
        <taxon>Bacteria</taxon>
        <taxon>Candidatus Komeiliibacteriota</taxon>
    </lineage>
</organism>
<feature type="transmembrane region" description="Helical" evidence="1">
    <location>
        <begin position="52"/>
        <end position="71"/>
    </location>
</feature>
<dbReference type="AlphaFoldDB" id="A0A1G2BNH3"/>
<proteinExistence type="predicted"/>
<comment type="caution">
    <text evidence="2">The sequence shown here is derived from an EMBL/GenBank/DDBJ whole genome shotgun (WGS) entry which is preliminary data.</text>
</comment>
<evidence type="ECO:0000313" key="2">
    <source>
        <dbReference type="EMBL" id="OGY90316.1"/>
    </source>
</evidence>